<dbReference type="HOGENOM" id="CLU_062276_1_0_1"/>
<keyword evidence="6" id="KW-1185">Reference proteome</keyword>
<evidence type="ECO:0000256" key="4">
    <source>
        <dbReference type="SAM" id="MobiDB-lite"/>
    </source>
</evidence>
<comment type="similarity">
    <text evidence="2">Belongs to the FRG1 family.</text>
</comment>
<dbReference type="Proteomes" id="UP000017559">
    <property type="component" value="Unassembled WGS sequence"/>
</dbReference>
<comment type="caution">
    <text evidence="5">The sequence shown here is derived from an EMBL/GenBank/DDBJ whole genome shotgun (WGS) entry which is preliminary data.</text>
</comment>
<sequence>MREKLSTMSDTKPRSSKLKFKGDKSSHKSKKRKREDDDIVAGSSSSKRKAKEDNTDPETWVLPETPEEIRGPTWIIHPSDPSWISVNFNSTTSRVVLASLDKDKDGEEGEGKGLLDRTPTDVAQVWVTTRVAGSPTINIRSGTGEGKFLSCDAHGIVSSDRDARGPQEEWTPIILPDGMVAFQNIYEKYLGIDEVAGGTMQLRGDSDEVGFNERFWVKIQWKYKKEAGEENKKKSLKDSGLEGVTRIDESGTNKLHQAWGAGRSVVSAQDKKELKQAKKEGRLAEALLDRRSKLKSDRFC</sequence>
<dbReference type="PANTHER" id="PTHR12928">
    <property type="entry name" value="FRG1 PROTEIN"/>
    <property type="match status" value="1"/>
</dbReference>
<dbReference type="GO" id="GO:0051015">
    <property type="term" value="F:actin filament binding"/>
    <property type="evidence" value="ECO:0007669"/>
    <property type="project" value="TreeGrafter"/>
</dbReference>
<feature type="compositionally biased region" description="Polar residues" evidence="4">
    <location>
        <begin position="1"/>
        <end position="10"/>
    </location>
</feature>
<reference evidence="5 6" key="1">
    <citation type="journal article" date="2014" name="BMC Genomics">
        <title>Genome and secretome analysis of the hemibiotrophic fungal pathogen, Moniliophthora roreri, which causes frosty pod rot disease of cacao: mechanisms of the biotrophic and necrotrophic phases.</title>
        <authorList>
            <person name="Meinhardt L.W."/>
            <person name="Costa G.G.L."/>
            <person name="Thomazella D.P.T."/>
            <person name="Teixeira P.J.P.L."/>
            <person name="Carazzolle M.F."/>
            <person name="Schuster S.C."/>
            <person name="Carlson J.E."/>
            <person name="Guiltinan M.J."/>
            <person name="Mieczkowski P."/>
            <person name="Farmer A."/>
            <person name="Ramaraj T."/>
            <person name="Crozier J."/>
            <person name="Davis R.E."/>
            <person name="Shao J."/>
            <person name="Melnick R.L."/>
            <person name="Pereira G.A.G."/>
            <person name="Bailey B.A."/>
        </authorList>
    </citation>
    <scope>NUCLEOTIDE SEQUENCE [LARGE SCALE GENOMIC DNA]</scope>
    <source>
        <strain evidence="5 6">MCA 2997</strain>
    </source>
</reference>
<evidence type="ECO:0000256" key="1">
    <source>
        <dbReference type="ARBA" id="ARBA00004604"/>
    </source>
</evidence>
<dbReference type="GO" id="GO:0071013">
    <property type="term" value="C:catalytic step 2 spliceosome"/>
    <property type="evidence" value="ECO:0007669"/>
    <property type="project" value="TreeGrafter"/>
</dbReference>
<dbReference type="KEGG" id="mrr:Moror_7955"/>
<dbReference type="OrthoDB" id="5539371at2759"/>
<dbReference type="Pfam" id="PF06229">
    <property type="entry name" value="FRG1"/>
    <property type="match status" value="1"/>
</dbReference>
<dbReference type="InterPro" id="IPR008999">
    <property type="entry name" value="Actin-crosslinking"/>
</dbReference>
<accession>V2YSD2</accession>
<dbReference type="SUPFAM" id="SSF50405">
    <property type="entry name" value="Actin-crosslinking proteins"/>
    <property type="match status" value="1"/>
</dbReference>
<evidence type="ECO:0000256" key="3">
    <source>
        <dbReference type="ARBA" id="ARBA00023242"/>
    </source>
</evidence>
<comment type="subcellular location">
    <subcellularLocation>
        <location evidence="1">Nucleus</location>
        <location evidence="1">Nucleolus</location>
    </subcellularLocation>
</comment>
<dbReference type="PANTHER" id="PTHR12928:SF0">
    <property type="entry name" value="FSHD REGION GENE 1"/>
    <property type="match status" value="1"/>
</dbReference>
<dbReference type="AlphaFoldDB" id="V2YSD2"/>
<evidence type="ECO:0000313" key="6">
    <source>
        <dbReference type="Proteomes" id="UP000017559"/>
    </source>
</evidence>
<dbReference type="EMBL" id="AWSO01000128">
    <property type="protein sequence ID" value="ESK94574.1"/>
    <property type="molecule type" value="Genomic_DNA"/>
</dbReference>
<keyword evidence="3" id="KW-0539">Nucleus</keyword>
<evidence type="ECO:0000256" key="2">
    <source>
        <dbReference type="ARBA" id="ARBA00010878"/>
    </source>
</evidence>
<proteinExistence type="inferred from homology"/>
<dbReference type="InterPro" id="IPR010414">
    <property type="entry name" value="FRG1"/>
</dbReference>
<feature type="region of interest" description="Disordered" evidence="4">
    <location>
        <begin position="1"/>
        <end position="65"/>
    </location>
</feature>
<protein>
    <submittedName>
        <fullName evidence="5">Actin-bundling protein</fullName>
    </submittedName>
</protein>
<dbReference type="CDD" id="cd23339">
    <property type="entry name" value="beta-trefoil_FSCN_fungal_FRG1-like"/>
    <property type="match status" value="1"/>
</dbReference>
<organism evidence="5 6">
    <name type="scientific">Moniliophthora roreri (strain MCA 2997)</name>
    <name type="common">Cocoa frosty pod rot fungus</name>
    <name type="synonym">Crinipellis roreri</name>
    <dbReference type="NCBI Taxonomy" id="1381753"/>
    <lineage>
        <taxon>Eukaryota</taxon>
        <taxon>Fungi</taxon>
        <taxon>Dikarya</taxon>
        <taxon>Basidiomycota</taxon>
        <taxon>Agaricomycotina</taxon>
        <taxon>Agaricomycetes</taxon>
        <taxon>Agaricomycetidae</taxon>
        <taxon>Agaricales</taxon>
        <taxon>Marasmiineae</taxon>
        <taxon>Marasmiaceae</taxon>
        <taxon>Moniliophthora</taxon>
    </lineage>
</organism>
<dbReference type="STRING" id="1381753.V2YSD2"/>
<gene>
    <name evidence="5" type="ORF">Moror_7955</name>
</gene>
<name>V2YSD2_MONRO</name>
<evidence type="ECO:0000313" key="5">
    <source>
        <dbReference type="EMBL" id="ESK94574.1"/>
    </source>
</evidence>
<dbReference type="Gene3D" id="2.80.10.50">
    <property type="match status" value="1"/>
</dbReference>
<dbReference type="GO" id="GO:0005730">
    <property type="term" value="C:nucleolus"/>
    <property type="evidence" value="ECO:0007669"/>
    <property type="project" value="UniProtKB-SubCell"/>
</dbReference>